<organism evidence="3 4">
    <name type="scientific">Polluticaenibacter yanchengensis</name>
    <dbReference type="NCBI Taxonomy" id="3014562"/>
    <lineage>
        <taxon>Bacteria</taxon>
        <taxon>Pseudomonadati</taxon>
        <taxon>Bacteroidota</taxon>
        <taxon>Chitinophagia</taxon>
        <taxon>Chitinophagales</taxon>
        <taxon>Chitinophagaceae</taxon>
        <taxon>Polluticaenibacter</taxon>
    </lineage>
</organism>
<proteinExistence type="predicted"/>
<dbReference type="Gene3D" id="2.180.10.10">
    <property type="entry name" value="RHS repeat-associated core"/>
    <property type="match status" value="2"/>
</dbReference>
<gene>
    <name evidence="3" type="ORF">O3P16_17960</name>
</gene>
<keyword evidence="4" id="KW-1185">Reference proteome</keyword>
<dbReference type="InterPro" id="IPR022385">
    <property type="entry name" value="Rhs_assc_core"/>
</dbReference>
<feature type="chain" id="PRO_5045997039" evidence="1">
    <location>
        <begin position="24"/>
        <end position="1490"/>
    </location>
</feature>
<dbReference type="EMBL" id="JAQGEF010000040">
    <property type="protein sequence ID" value="MDA3616702.1"/>
    <property type="molecule type" value="Genomic_DNA"/>
</dbReference>
<keyword evidence="1" id="KW-0732">Signal</keyword>
<evidence type="ECO:0000259" key="2">
    <source>
        <dbReference type="Pfam" id="PF20041"/>
    </source>
</evidence>
<name>A0ABT4UPC5_9BACT</name>
<evidence type="ECO:0000313" key="4">
    <source>
        <dbReference type="Proteomes" id="UP001210231"/>
    </source>
</evidence>
<feature type="signal peptide" evidence="1">
    <location>
        <begin position="1"/>
        <end position="23"/>
    </location>
</feature>
<dbReference type="NCBIfam" id="TIGR03696">
    <property type="entry name" value="Rhs_assc_core"/>
    <property type="match status" value="1"/>
</dbReference>
<dbReference type="Proteomes" id="UP001210231">
    <property type="component" value="Unassembled WGS sequence"/>
</dbReference>
<reference evidence="3 4" key="1">
    <citation type="submission" date="2022-12" db="EMBL/GenBank/DDBJ databases">
        <title>Chitinophagaceae gen. sp. nov., a new member of the family Chitinophagaceae, isolated from soil in a chemical factory.</title>
        <authorList>
            <person name="Ke Z."/>
        </authorList>
    </citation>
    <scope>NUCLEOTIDE SEQUENCE [LARGE SCALE GENOMIC DNA]</scope>
    <source>
        <strain evidence="3 4">LY-5</strain>
    </source>
</reference>
<comment type="caution">
    <text evidence="3">The sequence shown here is derived from an EMBL/GenBank/DDBJ whole genome shotgun (WGS) entry which is preliminary data.</text>
</comment>
<dbReference type="InterPro" id="IPR045619">
    <property type="entry name" value="DUF6443"/>
</dbReference>
<accession>A0ABT4UPC5</accession>
<sequence>MSNYLRYLPLLLALCSTGFTAKAQRAVPAAYQAGAPVNYIRVWDVVKPVTDATTLVLATDVTTARITTQYMDGAGRPIQSVVKKGAMITGQPATDLIDMTEYDGYGRESYKYLPAPATTTAITTNVNDGSFKRDPFAQQAAFYTNSSAAVNPLAGQGETHFYSHTKYEASPLGRTEEQFAPGNSWAGTENAANAADRKSVKISYHSNTATDAVRIWQVTDQTNNWGTYSSPGSYTAGSLFKTITADEHGKQVIEFKDKRGLVILKKVQLTATPDNGSGSSHSGWLSTYYIYDPLNRLRCVVQPEGVQWLSQPAGNWDLTNTTVLAEQSFRYEYDARSRMVRKKVPGAGETYMVYDQRDRPVMIQDAAMRAQSAGKWLVTIYDVLNRPIETGIYSGSAATTFTTHTSNAAGSSNYYYPFNTPPGSGWESLTKTNYDTYGTLPAGLDATYLSSWNSQLLPQDLTNTFPYPVTPVKSTMTKGMVTSTQSKVLGTTDWITTVLIYDDKGRVIQQKTKNETGGIDVVTTQYGWQGLVARIVEKKAGVGSVQQILTTYLHYDALGRLLKTEKQLNSSQAGLAANNELKTISELSYDALGRVKRKDIGKGTGSTPLETQAFDYNIRGWLLGINRAELTANNNSTGAWFAFDLGYDKLNNNTGAKAYTAQQLNGNITGMVWESRGDGIRRKYDYSYDAANRIIKGDFEQNDGSSNWSNSSVNYNIRMGDGSDPLSAYDANGNIKRMQQWGLKGTASAQLDDLSYTYTGSLSNRLGKVTDAVTGTDNGRLGDFKDGSNGSSDDYSYDVNGNLTKDENKNIAGISYNYLNLPATITMKDSKGTISYGYDAAGIKLRKTVVENSATVNHNGTAYTGVTITSTTIYQAGMVYESRQYSNSTLNSAIGYTNELQYIGTEEGRIRYVKAEPLLSKPAAMVYDYMLKDHLGNVRAVLTDEVRQDAYPAASMETANAAIENSYYDRVDDTRSTKPAAFPAGTSGTEVSKIGGSKAAPFNGTGKLLKVMAGDKVNLSVYSWWQSSTSSSNTGPASGLLNLLLNAIPTASGGKIVSGDISSGLLNPGITSFITANNPNVSNKPKSYVNWLLLDEQFNYVESGSGAEMVGNSGVLTHHVKSNLLMPKNGYLYVYVSNSSVNIPVYFDDLMVTHVRGPLLEETHYYPFGLSMAGISSKALNGLAENKYKYNGKEEQRKEFSDGSGLEWLDYGARMYDNQIGRWHVVDPLADIARRWTPYQYAYNNPIRFIDPDGMVVDDYYSNKTGKYLGSDGASSDESRLISDEEFYRVVNDFEQGVEGSPGTTELQANSKLITVDNTKIQSDIQTQRDLSVGDLLEHQVSIYLDLKTAVISSLVGKIGTNDETEMEYYPAKTIGVNFANTDEMPRTKILLAGLHSHPTSTTIDMETLSNMSEKDKNTAQRMQIPIYGIDAMSGSGRIGRPANINRANPNGTVDLNVGSSIGSGSRVNPKPFNIALDALKIWGKSEKPK</sequence>
<evidence type="ECO:0000313" key="3">
    <source>
        <dbReference type="EMBL" id="MDA3616702.1"/>
    </source>
</evidence>
<feature type="domain" description="DUF6443" evidence="2">
    <location>
        <begin position="54"/>
        <end position="192"/>
    </location>
</feature>
<dbReference type="RefSeq" id="WP_407033033.1">
    <property type="nucleotide sequence ID" value="NZ_JAQGEF010000040.1"/>
</dbReference>
<protein>
    <submittedName>
        <fullName evidence="3">DUF6443 domain-containing protein</fullName>
    </submittedName>
</protein>
<evidence type="ECO:0000256" key="1">
    <source>
        <dbReference type="SAM" id="SignalP"/>
    </source>
</evidence>
<dbReference type="Pfam" id="PF20041">
    <property type="entry name" value="DUF6443"/>
    <property type="match status" value="1"/>
</dbReference>